<reference evidence="2 3" key="1">
    <citation type="submission" date="2024-07" db="EMBL/GenBank/DDBJ databases">
        <title>Section-level genome sequencing and comparative genomics of Aspergillus sections Usti and Cavernicolus.</title>
        <authorList>
            <consortium name="Lawrence Berkeley National Laboratory"/>
            <person name="Nybo J.L."/>
            <person name="Vesth T.C."/>
            <person name="Theobald S."/>
            <person name="Frisvad J.C."/>
            <person name="Larsen T.O."/>
            <person name="Kjaerboelling I."/>
            <person name="Rothschild-Mancinelli K."/>
            <person name="Lyhne E.K."/>
            <person name="Kogle M.E."/>
            <person name="Barry K."/>
            <person name="Clum A."/>
            <person name="Na H."/>
            <person name="Ledsgaard L."/>
            <person name="Lin J."/>
            <person name="Lipzen A."/>
            <person name="Kuo A."/>
            <person name="Riley R."/>
            <person name="Mondo S."/>
            <person name="Labutti K."/>
            <person name="Haridas S."/>
            <person name="Pangalinan J."/>
            <person name="Salamov A.A."/>
            <person name="Simmons B.A."/>
            <person name="Magnuson J.K."/>
            <person name="Chen J."/>
            <person name="Drula E."/>
            <person name="Henrissat B."/>
            <person name="Wiebenga A."/>
            <person name="Lubbers R.J."/>
            <person name="Gomes A.C."/>
            <person name="Makela M.R."/>
            <person name="Stajich J."/>
            <person name="Grigoriev I.V."/>
            <person name="Mortensen U.H."/>
            <person name="De Vries R.P."/>
            <person name="Baker S.E."/>
            <person name="Andersen M.R."/>
        </authorList>
    </citation>
    <scope>NUCLEOTIDE SEQUENCE [LARGE SCALE GENOMIC DNA]</scope>
    <source>
        <strain evidence="2 3">CBS 209.92</strain>
    </source>
</reference>
<organism evidence="2 3">
    <name type="scientific">Aspergillus keveii</name>
    <dbReference type="NCBI Taxonomy" id="714993"/>
    <lineage>
        <taxon>Eukaryota</taxon>
        <taxon>Fungi</taxon>
        <taxon>Dikarya</taxon>
        <taxon>Ascomycota</taxon>
        <taxon>Pezizomycotina</taxon>
        <taxon>Eurotiomycetes</taxon>
        <taxon>Eurotiomycetidae</taxon>
        <taxon>Eurotiales</taxon>
        <taxon>Aspergillaceae</taxon>
        <taxon>Aspergillus</taxon>
        <taxon>Aspergillus subgen. Nidulantes</taxon>
    </lineage>
</organism>
<feature type="non-terminal residue" evidence="2">
    <location>
        <position position="166"/>
    </location>
</feature>
<sequence>MQCLATKVELETLRHHTTQSVPRAVYPSETTNEHLDVGKTLGASEHDPGLSSDEQRNDSRDIPSNSTLTLRPVASESRALIVRPSYTMIRTQKPSPRQLMVQHRGFNGSASVPLLGSAGALVGCCEHCGRMPCEERYWLLRYECKERTSIQSFAQAFDAVCARSGL</sequence>
<evidence type="ECO:0000313" key="2">
    <source>
        <dbReference type="EMBL" id="KAL2782430.1"/>
    </source>
</evidence>
<protein>
    <submittedName>
        <fullName evidence="2">Uncharacterized protein</fullName>
    </submittedName>
</protein>
<name>A0ABR4FGS9_9EURO</name>
<gene>
    <name evidence="2" type="ORF">BJX66DRAFT_320767</name>
</gene>
<feature type="region of interest" description="Disordered" evidence="1">
    <location>
        <begin position="39"/>
        <end position="67"/>
    </location>
</feature>
<dbReference type="EMBL" id="JBFTWV010000439">
    <property type="protein sequence ID" value="KAL2782430.1"/>
    <property type="molecule type" value="Genomic_DNA"/>
</dbReference>
<dbReference type="Proteomes" id="UP001610563">
    <property type="component" value="Unassembled WGS sequence"/>
</dbReference>
<accession>A0ABR4FGS9</accession>
<evidence type="ECO:0000313" key="3">
    <source>
        <dbReference type="Proteomes" id="UP001610563"/>
    </source>
</evidence>
<comment type="caution">
    <text evidence="2">The sequence shown here is derived from an EMBL/GenBank/DDBJ whole genome shotgun (WGS) entry which is preliminary data.</text>
</comment>
<feature type="compositionally biased region" description="Basic and acidic residues" evidence="1">
    <location>
        <begin position="44"/>
        <end position="61"/>
    </location>
</feature>
<evidence type="ECO:0000256" key="1">
    <source>
        <dbReference type="SAM" id="MobiDB-lite"/>
    </source>
</evidence>
<keyword evidence="3" id="KW-1185">Reference proteome</keyword>
<proteinExistence type="predicted"/>